<reference evidence="4" key="2">
    <citation type="submission" date="2022-01" db="EMBL/GenBank/DDBJ databases">
        <authorList>
            <person name="Zivanovic Y."/>
            <person name="Moreira D."/>
            <person name="Lopez-Garcia P."/>
        </authorList>
    </citation>
    <scope>NUCLEOTIDE SEQUENCE</scope>
    <source>
        <strain evidence="4">G9</strain>
    </source>
</reference>
<organism evidence="4 5">
    <name type="scientific">Candidatus Synechococcus calcipolaris G9</name>
    <dbReference type="NCBI Taxonomy" id="1497997"/>
    <lineage>
        <taxon>Bacteria</taxon>
        <taxon>Bacillati</taxon>
        <taxon>Cyanobacteriota</taxon>
        <taxon>Cyanophyceae</taxon>
        <taxon>Synechococcales</taxon>
        <taxon>Synechococcaceae</taxon>
        <taxon>Synechococcus</taxon>
    </lineage>
</organism>
<dbReference type="Gene3D" id="3.40.50.2300">
    <property type="match status" value="1"/>
</dbReference>
<dbReference type="Pfam" id="PF12452">
    <property type="entry name" value="DUF3685"/>
    <property type="match status" value="1"/>
</dbReference>
<evidence type="ECO:0000313" key="5">
    <source>
        <dbReference type="Proteomes" id="UP001154265"/>
    </source>
</evidence>
<dbReference type="EMBL" id="JAKKUT010000008">
    <property type="protein sequence ID" value="MDG2992376.1"/>
    <property type="molecule type" value="Genomic_DNA"/>
</dbReference>
<dbReference type="InterPro" id="IPR022552">
    <property type="entry name" value="UPF_Ycf55"/>
</dbReference>
<dbReference type="Proteomes" id="UP001154265">
    <property type="component" value="Unassembled WGS sequence"/>
</dbReference>
<dbReference type="InterPro" id="IPR016837">
    <property type="entry name" value="Uncharacterised_Ycf55_cyanobac"/>
</dbReference>
<dbReference type="RefSeq" id="WP_277868290.1">
    <property type="nucleotide sequence ID" value="NZ_JAKKUT010000008.1"/>
</dbReference>
<keyword evidence="1" id="KW-0597">Phosphoprotein</keyword>
<reference evidence="4" key="1">
    <citation type="journal article" date="2022" name="Genome Biol. Evol.">
        <title>A New Gene Family Diagnostic for Intracellular Biomineralization of Amorphous Ca Carbonates by Cyanobacteria.</title>
        <authorList>
            <person name="Benzerara K."/>
            <person name="Duprat E."/>
            <person name="Bitard-Feildel T."/>
            <person name="Caumes G."/>
            <person name="Cassier-Chauvat C."/>
            <person name="Chauvat F."/>
            <person name="Dezi M."/>
            <person name="Diop S.I."/>
            <person name="Gaschignard G."/>
            <person name="Gorgen S."/>
            <person name="Gugger M."/>
            <person name="Lopez-Garcia P."/>
            <person name="Millet M."/>
            <person name="Skouri-Panet F."/>
            <person name="Moreira D."/>
            <person name="Callebaut I."/>
        </authorList>
    </citation>
    <scope>NUCLEOTIDE SEQUENCE</scope>
    <source>
        <strain evidence="4">G9</strain>
    </source>
</reference>
<comment type="caution">
    <text evidence="4">The sequence shown here is derived from an EMBL/GenBank/DDBJ whole genome shotgun (WGS) entry which is preliminary data.</text>
</comment>
<dbReference type="PROSITE" id="PS50110">
    <property type="entry name" value="RESPONSE_REGULATORY"/>
    <property type="match status" value="1"/>
</dbReference>
<evidence type="ECO:0000256" key="1">
    <source>
        <dbReference type="PROSITE-ProRule" id="PRU00169"/>
    </source>
</evidence>
<sequence length="588" mass="65945">MADPSPPETIISSMDSSLDGPPAAEELFPGLRLLIADGDPVFRLGLEVGLNQVKTTDGQILTVVVGVADGNSVVQFLRTAPLGGDRPGVDIAVIDAQLTVNHEATPWLMQWLKQYYPQIRILLLVGPGGRSLLELATTLGIEGVYPKGTALEELIAGLQAIHDGEQVWLLPIPQPTVRQRYPNPITRWQYQFIQSGLEDMDTWLTALNRYLSQEQLHPWQRLVCEGRQREILVARWLVGQFLPPSRQPTQTLKTPSPPSPLVSNQTIPALIDRCLSRSQSDLLNLTGSVLEIDILTAEKRRELVYTVLREWEGILRALQITPPSREFLNQRRDRLLLDLWEQSTRAFFGPYTLIKDGQTEITPILLVEAPLVQRGLLEPIPLVPELFAHLLLQTPLHIDQKRYAYGSPETVPILDALVDHLILGVSNGVIQPLLNRLSHLEEIQSNFFDRRMLSSREIERFRNALSWKYRWFHLIGEPQDIFESRMALIYLSDRGIEKKYVALPRTQELQALEGMRLLVTLALETRDALSPPVRSAIAWVGQGMVYILTHVIGRGIGLIGRGIAQGVGQSFQGSLGSSTPSKKRRSQT</sequence>
<evidence type="ECO:0000256" key="2">
    <source>
        <dbReference type="SAM" id="MobiDB-lite"/>
    </source>
</evidence>
<dbReference type="InterPro" id="IPR051015">
    <property type="entry name" value="EvgA-like"/>
</dbReference>
<proteinExistence type="predicted"/>
<dbReference type="PIRSF" id="PIRSF026434">
    <property type="entry name" value="RR_ycf55_prd"/>
    <property type="match status" value="1"/>
</dbReference>
<evidence type="ECO:0000259" key="3">
    <source>
        <dbReference type="PROSITE" id="PS50110"/>
    </source>
</evidence>
<gene>
    <name evidence="4" type="ORF">L3556_15760</name>
</gene>
<evidence type="ECO:0000313" key="4">
    <source>
        <dbReference type="EMBL" id="MDG2992376.1"/>
    </source>
</evidence>
<keyword evidence="5" id="KW-1185">Reference proteome</keyword>
<dbReference type="InterPro" id="IPR001789">
    <property type="entry name" value="Sig_transdc_resp-reg_receiver"/>
</dbReference>
<dbReference type="PANTHER" id="PTHR45566">
    <property type="entry name" value="HTH-TYPE TRANSCRIPTIONAL REGULATOR YHJB-RELATED"/>
    <property type="match status" value="1"/>
</dbReference>
<dbReference type="PANTHER" id="PTHR45566:SF1">
    <property type="entry name" value="HTH-TYPE TRANSCRIPTIONAL REGULATOR YHJB-RELATED"/>
    <property type="match status" value="1"/>
</dbReference>
<feature type="region of interest" description="Disordered" evidence="2">
    <location>
        <begin position="1"/>
        <end position="20"/>
    </location>
</feature>
<protein>
    <submittedName>
        <fullName evidence="4">DUF3685 domain-containing protein</fullName>
    </submittedName>
</protein>
<accession>A0ABT6F3C8</accession>
<dbReference type="InterPro" id="IPR011006">
    <property type="entry name" value="CheY-like_superfamily"/>
</dbReference>
<name>A0ABT6F3C8_9SYNE</name>
<dbReference type="SUPFAM" id="SSF52172">
    <property type="entry name" value="CheY-like"/>
    <property type="match status" value="1"/>
</dbReference>
<feature type="domain" description="Response regulatory" evidence="3">
    <location>
        <begin position="32"/>
        <end position="162"/>
    </location>
</feature>
<feature type="modified residue" description="4-aspartylphosphate" evidence="1">
    <location>
        <position position="95"/>
    </location>
</feature>